<keyword evidence="4" id="KW-1185">Reference proteome</keyword>
<organism evidence="3 4">
    <name type="scientific">Streptomyces nogalater</name>
    <dbReference type="NCBI Taxonomy" id="38314"/>
    <lineage>
        <taxon>Bacteria</taxon>
        <taxon>Bacillati</taxon>
        <taxon>Actinomycetota</taxon>
        <taxon>Actinomycetes</taxon>
        <taxon>Kitasatosporales</taxon>
        <taxon>Streptomycetaceae</taxon>
        <taxon>Streptomyces</taxon>
    </lineage>
</organism>
<evidence type="ECO:0000313" key="4">
    <source>
        <dbReference type="Proteomes" id="UP001596065"/>
    </source>
</evidence>
<dbReference type="PANTHER" id="PTHR16222:SF24">
    <property type="entry name" value="ADP-RIBOSYLHYDROLASE ARH3"/>
    <property type="match status" value="1"/>
</dbReference>
<dbReference type="PANTHER" id="PTHR16222">
    <property type="entry name" value="ADP-RIBOSYLGLYCOHYDROLASE"/>
    <property type="match status" value="1"/>
</dbReference>
<dbReference type="InterPro" id="IPR036705">
    <property type="entry name" value="Ribosyl_crysJ1_sf"/>
</dbReference>
<dbReference type="RefSeq" id="WP_344347892.1">
    <property type="nucleotide sequence ID" value="NZ_BAAASM010000013.1"/>
</dbReference>
<name>A0ABW0WDS2_STRNO</name>
<accession>A0ABW0WDS2</accession>
<protein>
    <submittedName>
        <fullName evidence="3">ADP-ribosylglycohydrolase family protein</fullName>
    </submittedName>
</protein>
<evidence type="ECO:0000256" key="2">
    <source>
        <dbReference type="ARBA" id="ARBA00022801"/>
    </source>
</evidence>
<proteinExistence type="inferred from homology"/>
<dbReference type="InterPro" id="IPR005502">
    <property type="entry name" value="Ribosyl_crysJ1"/>
</dbReference>
<keyword evidence="2" id="KW-0378">Hydrolase</keyword>
<sequence>MNAELHPWTDRARGMLLGAAVGDAMGWPYERRDRTRSLPPLSQVSGRFFAWQRMAGTRFRPIVEDIGPGEYSDDTQMLIAVARARLTAGDDWLTWLRRVELPFLLDYERGAGASVRRACRAWAKHEWAWGKRADDQEKYFSTGANGAAMRIAPHVVAHHGGFFGDLATDVIRDATTTHGHPRALLGALVHAYALWTSLRQPAPLAYGWLIEATLDGLKDWREPVWQGLDRNWLEAAEKAFPGGYEQGWEDAVHEVEGLLTSARSSLDSGALSAPSAFLEQHGLTRPKTRGSGTLCAVAAIYLAARSAASPERGIGVPARQEGADTDTLASMAASLLGAGLGQEWMGSFGRTVQDGPLLVTLAENLLEPISPTLSPPSREAAGEARSRFISELDKAETGTALLLPDRRQARVVAAGTLTSGNWTARRTQLVTTDGQNLFFIRGIQRVGIEGVHECPRTEAAPAVEHRSVRPPNQVRLQGAYLPVADIVRVTAALSALGLSAHRRGTDWVSYENLVIRQARAREDAPGAPDVQLRVALDDVQGAWERLRRLGFDGAVQREGGALWARIDPYLIVAVNNAEPPPRA</sequence>
<dbReference type="InterPro" id="IPR050792">
    <property type="entry name" value="ADP-ribosylglycohydrolase"/>
</dbReference>
<comment type="caution">
    <text evidence="3">The sequence shown here is derived from an EMBL/GenBank/DDBJ whole genome shotgun (WGS) entry which is preliminary data.</text>
</comment>
<dbReference type="Gene3D" id="1.10.4080.10">
    <property type="entry name" value="ADP-ribosylation/Crystallin J1"/>
    <property type="match status" value="1"/>
</dbReference>
<comment type="similarity">
    <text evidence="1">Belongs to the ADP-ribosylglycohydrolase family.</text>
</comment>
<dbReference type="EMBL" id="JBHSOE010000017">
    <property type="protein sequence ID" value="MFC5656362.1"/>
    <property type="molecule type" value="Genomic_DNA"/>
</dbReference>
<reference evidence="4" key="1">
    <citation type="journal article" date="2019" name="Int. J. Syst. Evol. Microbiol.">
        <title>The Global Catalogue of Microorganisms (GCM) 10K type strain sequencing project: providing services to taxonomists for standard genome sequencing and annotation.</title>
        <authorList>
            <consortium name="The Broad Institute Genomics Platform"/>
            <consortium name="The Broad Institute Genome Sequencing Center for Infectious Disease"/>
            <person name="Wu L."/>
            <person name="Ma J."/>
        </authorList>
    </citation>
    <scope>NUCLEOTIDE SEQUENCE [LARGE SCALE GENOMIC DNA]</scope>
    <source>
        <strain evidence="4">KCTC 5701</strain>
    </source>
</reference>
<dbReference type="SUPFAM" id="SSF101478">
    <property type="entry name" value="ADP-ribosylglycohydrolase"/>
    <property type="match status" value="1"/>
</dbReference>
<gene>
    <name evidence="3" type="ORF">ACFP3J_12805</name>
</gene>
<evidence type="ECO:0000256" key="1">
    <source>
        <dbReference type="ARBA" id="ARBA00010702"/>
    </source>
</evidence>
<dbReference type="Proteomes" id="UP001596065">
    <property type="component" value="Unassembled WGS sequence"/>
</dbReference>
<dbReference type="Pfam" id="PF03747">
    <property type="entry name" value="ADP_ribosyl_GH"/>
    <property type="match status" value="1"/>
</dbReference>
<evidence type="ECO:0000313" key="3">
    <source>
        <dbReference type="EMBL" id="MFC5656362.1"/>
    </source>
</evidence>